<keyword evidence="5" id="KW-0998">Cell outer membrane</keyword>
<dbReference type="RefSeq" id="WP_309943246.1">
    <property type="nucleotide sequence ID" value="NZ_AP025308.1"/>
</dbReference>
<keyword evidence="4" id="KW-0472">Membrane</keyword>
<dbReference type="EMBL" id="JAVDQD010000015">
    <property type="protein sequence ID" value="MDR6241989.1"/>
    <property type="molecule type" value="Genomic_DNA"/>
</dbReference>
<dbReference type="Proteomes" id="UP001185092">
    <property type="component" value="Unassembled WGS sequence"/>
</dbReference>
<comment type="subcellular location">
    <subcellularLocation>
        <location evidence="1">Cell outer membrane</location>
    </subcellularLocation>
</comment>
<evidence type="ECO:0000313" key="8">
    <source>
        <dbReference type="EMBL" id="MDR6241989.1"/>
    </source>
</evidence>
<reference evidence="8" key="1">
    <citation type="submission" date="2023-07" db="EMBL/GenBank/DDBJ databases">
        <title>Genomic Encyclopedia of Type Strains, Phase IV (KMG-IV): sequencing the most valuable type-strain genomes for metagenomic binning, comparative biology and taxonomic classification.</title>
        <authorList>
            <person name="Goeker M."/>
        </authorList>
    </citation>
    <scope>NUCLEOTIDE SEQUENCE</scope>
    <source>
        <strain evidence="8">DSM 26174</strain>
    </source>
</reference>
<evidence type="ECO:0000256" key="5">
    <source>
        <dbReference type="ARBA" id="ARBA00023237"/>
    </source>
</evidence>
<evidence type="ECO:0000256" key="2">
    <source>
        <dbReference type="ARBA" id="ARBA00006275"/>
    </source>
</evidence>
<organism evidence="8 9">
    <name type="scientific">Aureibacter tunicatorum</name>
    <dbReference type="NCBI Taxonomy" id="866807"/>
    <lineage>
        <taxon>Bacteria</taxon>
        <taxon>Pseudomonadati</taxon>
        <taxon>Bacteroidota</taxon>
        <taxon>Cytophagia</taxon>
        <taxon>Cytophagales</taxon>
        <taxon>Persicobacteraceae</taxon>
        <taxon>Aureibacter</taxon>
    </lineage>
</organism>
<dbReference type="AlphaFoldDB" id="A0AAE4BTA4"/>
<evidence type="ECO:0000259" key="7">
    <source>
        <dbReference type="Pfam" id="PF14322"/>
    </source>
</evidence>
<protein>
    <recommendedName>
        <fullName evidence="10">RagB/SusD family nutrient uptake outer membrane protein</fullName>
    </recommendedName>
</protein>
<evidence type="ECO:0000313" key="9">
    <source>
        <dbReference type="Proteomes" id="UP001185092"/>
    </source>
</evidence>
<feature type="domain" description="SusD-like N-terminal" evidence="7">
    <location>
        <begin position="77"/>
        <end position="225"/>
    </location>
</feature>
<feature type="domain" description="RagB/SusD" evidence="6">
    <location>
        <begin position="343"/>
        <end position="475"/>
    </location>
</feature>
<dbReference type="InterPro" id="IPR033985">
    <property type="entry name" value="SusD-like_N"/>
</dbReference>
<dbReference type="InterPro" id="IPR011990">
    <property type="entry name" value="TPR-like_helical_dom_sf"/>
</dbReference>
<keyword evidence="9" id="KW-1185">Reference proteome</keyword>
<gene>
    <name evidence="8" type="ORF">HNQ88_005076</name>
</gene>
<dbReference type="Pfam" id="PF07980">
    <property type="entry name" value="SusD_RagB"/>
    <property type="match status" value="1"/>
</dbReference>
<dbReference type="CDD" id="cd08977">
    <property type="entry name" value="SusD"/>
    <property type="match status" value="1"/>
</dbReference>
<evidence type="ECO:0000256" key="4">
    <source>
        <dbReference type="ARBA" id="ARBA00023136"/>
    </source>
</evidence>
<comment type="caution">
    <text evidence="8">The sequence shown here is derived from an EMBL/GenBank/DDBJ whole genome shotgun (WGS) entry which is preliminary data.</text>
</comment>
<dbReference type="SUPFAM" id="SSF48452">
    <property type="entry name" value="TPR-like"/>
    <property type="match status" value="1"/>
</dbReference>
<evidence type="ECO:0000256" key="1">
    <source>
        <dbReference type="ARBA" id="ARBA00004442"/>
    </source>
</evidence>
<dbReference type="Gene3D" id="1.25.40.390">
    <property type="match status" value="1"/>
</dbReference>
<accession>A0AAE4BTA4</accession>
<name>A0AAE4BTA4_9BACT</name>
<dbReference type="Pfam" id="PF14322">
    <property type="entry name" value="SusD-like_3"/>
    <property type="match status" value="1"/>
</dbReference>
<keyword evidence="3" id="KW-0732">Signal</keyword>
<dbReference type="PROSITE" id="PS51257">
    <property type="entry name" value="PROKAR_LIPOPROTEIN"/>
    <property type="match status" value="1"/>
</dbReference>
<evidence type="ECO:0000256" key="3">
    <source>
        <dbReference type="ARBA" id="ARBA00022729"/>
    </source>
</evidence>
<comment type="similarity">
    <text evidence="2">Belongs to the SusD family.</text>
</comment>
<evidence type="ECO:0000259" key="6">
    <source>
        <dbReference type="Pfam" id="PF07980"/>
    </source>
</evidence>
<evidence type="ECO:0008006" key="10">
    <source>
        <dbReference type="Google" id="ProtNLM"/>
    </source>
</evidence>
<proteinExistence type="inferred from homology"/>
<sequence>MKKFFKIFLVAWMSFSITSCDNYLDEMSPDLPTSDQIWVSYESAEKYLISAYAYTYTAGWMFHEYFYLPENFRADDLKAENGTTAWSYLARIVNFTNRADESVSRTLWTEWYKGIKLCNDIIENVPEMDMITEDQQNELVAEARFLRAFYHFNLQRNFHDIIVRDAVPKTPEELQKATSTIEEVYMFVEEDLKFATEHLPSSWPASKFGRATNAAANAYLGKTFLYQEKWSEAAEALGNVRGHSLVSGDRYRSLFDGTDEMSEEIIFSRQYTDDQMDLINQWHQLGVAFAPADLNGGWDMCSVSDYAMDQFDAGDMRKEATVLESGQEFDGEEITFNDPDRKMLIKYVEGLSNISSNRSFADVILMRYANVVLMRAEALNEMGQDGEAQSLINDIRGRAGLNPISFTGDQLRQEIRKQRLVELIGESERFYDLVRWDIVKEQLGMAQNPYADNFEEKHSFFPIPLEEVQRNRFVDPTPGF</sequence>
<dbReference type="InterPro" id="IPR012944">
    <property type="entry name" value="SusD_RagB_dom"/>
</dbReference>
<dbReference type="GO" id="GO:0009279">
    <property type="term" value="C:cell outer membrane"/>
    <property type="evidence" value="ECO:0007669"/>
    <property type="project" value="UniProtKB-SubCell"/>
</dbReference>